<dbReference type="PIRSF" id="PIRSF003078">
    <property type="entry name" value="GidB"/>
    <property type="match status" value="1"/>
</dbReference>
<keyword evidence="5 6" id="KW-0949">S-adenosyl-L-methionine</keyword>
<evidence type="ECO:0000256" key="1">
    <source>
        <dbReference type="ARBA" id="ARBA00022490"/>
    </source>
</evidence>
<keyword evidence="1 6" id="KW-0963">Cytoplasm</keyword>
<keyword evidence="8" id="KW-1185">Reference proteome</keyword>
<dbReference type="Proteomes" id="UP000285310">
    <property type="component" value="Unassembled WGS sequence"/>
</dbReference>
<feature type="binding site" evidence="6">
    <location>
        <position position="87"/>
    </location>
    <ligand>
        <name>S-adenosyl-L-methionine</name>
        <dbReference type="ChEBI" id="CHEBI:59789"/>
    </ligand>
</feature>
<dbReference type="Pfam" id="PF02527">
    <property type="entry name" value="GidB"/>
    <property type="match status" value="1"/>
</dbReference>
<dbReference type="HAMAP" id="MF_00074">
    <property type="entry name" value="16SrRNA_methyltr_G"/>
    <property type="match status" value="1"/>
</dbReference>
<comment type="function">
    <text evidence="6">Specifically methylates the N7 position of guanine in position 527 of 16S rRNA.</text>
</comment>
<dbReference type="PANTHER" id="PTHR31760:SF0">
    <property type="entry name" value="S-ADENOSYL-L-METHIONINE-DEPENDENT METHYLTRANSFERASES SUPERFAMILY PROTEIN"/>
    <property type="match status" value="1"/>
</dbReference>
<feature type="binding site" evidence="6">
    <location>
        <position position="153"/>
    </location>
    <ligand>
        <name>S-adenosyl-L-methionine</name>
        <dbReference type="ChEBI" id="CHEBI:59789"/>
    </ligand>
</feature>
<evidence type="ECO:0000313" key="8">
    <source>
        <dbReference type="Proteomes" id="UP000285310"/>
    </source>
</evidence>
<dbReference type="GO" id="GO:0005829">
    <property type="term" value="C:cytosol"/>
    <property type="evidence" value="ECO:0007669"/>
    <property type="project" value="TreeGrafter"/>
</dbReference>
<protein>
    <recommendedName>
        <fullName evidence="6">Ribosomal RNA small subunit methyltransferase G</fullName>
        <ecNumber evidence="6">2.1.1.170</ecNumber>
    </recommendedName>
    <alternativeName>
        <fullName evidence="6">16S rRNA 7-methylguanosine methyltransferase</fullName>
        <shortName evidence="6">16S rRNA m7G methyltransferase</shortName>
    </alternativeName>
</protein>
<evidence type="ECO:0000256" key="3">
    <source>
        <dbReference type="ARBA" id="ARBA00022603"/>
    </source>
</evidence>
<proteinExistence type="inferred from homology"/>
<dbReference type="InParanoid" id="A0A423PJT6"/>
<comment type="similarity">
    <text evidence="6">Belongs to the methyltransferase superfamily. RNA methyltransferase RsmG family.</text>
</comment>
<dbReference type="PANTHER" id="PTHR31760">
    <property type="entry name" value="S-ADENOSYL-L-METHIONINE-DEPENDENT METHYLTRANSFERASES SUPERFAMILY PROTEIN"/>
    <property type="match status" value="1"/>
</dbReference>
<dbReference type="AlphaFoldDB" id="A0A423PJT6"/>
<keyword evidence="2 6" id="KW-0698">rRNA processing</keyword>
<evidence type="ECO:0000256" key="2">
    <source>
        <dbReference type="ARBA" id="ARBA00022552"/>
    </source>
</evidence>
<dbReference type="FunCoup" id="A0A423PJT6">
    <property type="interactions" value="483"/>
</dbReference>
<dbReference type="CDD" id="cd02440">
    <property type="entry name" value="AdoMet_MTases"/>
    <property type="match status" value="1"/>
</dbReference>
<feature type="binding site" evidence="6">
    <location>
        <position position="92"/>
    </location>
    <ligand>
        <name>S-adenosyl-L-methionine</name>
        <dbReference type="ChEBI" id="CHEBI:59789"/>
    </ligand>
</feature>
<evidence type="ECO:0000256" key="5">
    <source>
        <dbReference type="ARBA" id="ARBA00022691"/>
    </source>
</evidence>
<feature type="binding site" evidence="6">
    <location>
        <begin position="138"/>
        <end position="139"/>
    </location>
    <ligand>
        <name>S-adenosyl-L-methionine</name>
        <dbReference type="ChEBI" id="CHEBI:59789"/>
    </ligand>
</feature>
<dbReference type="InterPro" id="IPR029063">
    <property type="entry name" value="SAM-dependent_MTases_sf"/>
</dbReference>
<name>A0A423PJT6_9GAMM</name>
<comment type="subcellular location">
    <subcellularLocation>
        <location evidence="6">Cytoplasm</location>
    </subcellularLocation>
</comment>
<evidence type="ECO:0000256" key="6">
    <source>
        <dbReference type="HAMAP-Rule" id="MF_00074"/>
    </source>
</evidence>
<dbReference type="RefSeq" id="WP_123658919.1">
    <property type="nucleotide sequence ID" value="NZ_AYKG01000043.1"/>
</dbReference>
<dbReference type="EC" id="2.1.1.170" evidence="6"/>
<dbReference type="EMBL" id="AYKG01000043">
    <property type="protein sequence ID" value="ROO25843.1"/>
    <property type="molecule type" value="Genomic_DNA"/>
</dbReference>
<gene>
    <name evidence="6" type="primary">rsmG</name>
    <name evidence="7" type="ORF">SAJA_12210</name>
</gene>
<dbReference type="Gene3D" id="3.40.50.150">
    <property type="entry name" value="Vaccinia Virus protein VP39"/>
    <property type="match status" value="1"/>
</dbReference>
<dbReference type="GO" id="GO:0070043">
    <property type="term" value="F:rRNA (guanine-N7-)-methyltransferase activity"/>
    <property type="evidence" value="ECO:0007669"/>
    <property type="project" value="UniProtKB-UniRule"/>
</dbReference>
<accession>A0A423PJT6</accession>
<comment type="catalytic activity">
    <reaction evidence="6">
        <text>guanosine(527) in 16S rRNA + S-adenosyl-L-methionine = N(7)-methylguanosine(527) in 16S rRNA + S-adenosyl-L-homocysteine</text>
        <dbReference type="Rhea" id="RHEA:42732"/>
        <dbReference type="Rhea" id="RHEA-COMP:10209"/>
        <dbReference type="Rhea" id="RHEA-COMP:10210"/>
        <dbReference type="ChEBI" id="CHEBI:57856"/>
        <dbReference type="ChEBI" id="CHEBI:59789"/>
        <dbReference type="ChEBI" id="CHEBI:74269"/>
        <dbReference type="ChEBI" id="CHEBI:74480"/>
        <dbReference type="EC" id="2.1.1.170"/>
    </reaction>
</comment>
<evidence type="ECO:0000313" key="7">
    <source>
        <dbReference type="EMBL" id="ROO25843.1"/>
    </source>
</evidence>
<reference evidence="7 8" key="1">
    <citation type="submission" date="2013-10" db="EMBL/GenBank/DDBJ databases">
        <title>Salinisphaera japonica YTM-1 Genome Sequencing.</title>
        <authorList>
            <person name="Lai Q."/>
            <person name="Li C."/>
            <person name="Shao Z."/>
        </authorList>
    </citation>
    <scope>NUCLEOTIDE SEQUENCE [LARGE SCALE GENOMIC DNA]</scope>
    <source>
        <strain evidence="7 8">YTM-1</strain>
    </source>
</reference>
<dbReference type="OrthoDB" id="9808773at2"/>
<keyword evidence="3 6" id="KW-0489">Methyltransferase</keyword>
<comment type="caution">
    <text evidence="7">The sequence shown here is derived from an EMBL/GenBank/DDBJ whole genome shotgun (WGS) entry which is preliminary data.</text>
</comment>
<dbReference type="SUPFAM" id="SSF53335">
    <property type="entry name" value="S-adenosyl-L-methionine-dependent methyltransferases"/>
    <property type="match status" value="1"/>
</dbReference>
<dbReference type="InterPro" id="IPR003682">
    <property type="entry name" value="rRNA_ssu_MeTfrase_G"/>
</dbReference>
<sequence length="229" mass="24654">MRQRRRAVVVDRVACAERLATGLNGLALSIAESEQARLLDYVEVLAAWNATHNLTAVRAPEAMVVRHLLDCLAIRPFIDGLCVADVGTGPGLPGLVLATVCGDKSFTLVEANHKKVAFLRHARRTLGLENVDIRAARVEDVVPETVFDWVLSRAFASAAQTVHHAGQLIGADTRLGLMKARDFAAEAADLPPGFVQQADHRLQVPGLDGARRFVVIGRDTSGRNAQGLS</sequence>
<keyword evidence="4 6" id="KW-0808">Transferase</keyword>
<evidence type="ECO:0000256" key="4">
    <source>
        <dbReference type="ARBA" id="ARBA00022679"/>
    </source>
</evidence>
<organism evidence="7 8">
    <name type="scientific">Salinisphaera japonica YTM-1</name>
    <dbReference type="NCBI Taxonomy" id="1209778"/>
    <lineage>
        <taxon>Bacteria</taxon>
        <taxon>Pseudomonadati</taxon>
        <taxon>Pseudomonadota</taxon>
        <taxon>Gammaproteobacteria</taxon>
        <taxon>Salinisphaerales</taxon>
        <taxon>Salinisphaeraceae</taxon>
        <taxon>Salinisphaera</taxon>
    </lineage>
</organism>
<comment type="caution">
    <text evidence="6">Lacks conserved residue(s) required for the propagation of feature annotation.</text>
</comment>
<dbReference type="NCBIfam" id="TIGR00138">
    <property type="entry name" value="rsmG_gidB"/>
    <property type="match status" value="1"/>
</dbReference>